<accession>A0AAE6M5H9</accession>
<evidence type="ECO:0000256" key="2">
    <source>
        <dbReference type="SAM" id="Phobius"/>
    </source>
</evidence>
<dbReference type="Proteomes" id="UP000829907">
    <property type="component" value="Segment"/>
</dbReference>
<keyword evidence="2" id="KW-0812">Transmembrane</keyword>
<dbReference type="KEGG" id="vg:80538350"/>
<sequence length="132" mass="14162">MSKSMSYQTPSTINSDTVPGGLSYIRSCIASSNPLTELLGFAIIVALVLVAIKVLQWSALCVSSCVHCSQQCCPPLQRIQHSFKGYQQLPPEETVVAMSPLPPMSTPLPQPLTVPSTVSTNSTPLKETPTFL</sequence>
<dbReference type="GeneID" id="80538350"/>
<protein>
    <submittedName>
        <fullName evidence="3">Envelope</fullName>
    </submittedName>
</protein>
<keyword evidence="2" id="KW-1133">Transmembrane helix</keyword>
<keyword evidence="4" id="KW-1185">Reference proteome</keyword>
<feature type="transmembrane region" description="Helical" evidence="2">
    <location>
        <begin position="38"/>
        <end position="60"/>
    </location>
</feature>
<feature type="compositionally biased region" description="Low complexity" evidence="1">
    <location>
        <begin position="113"/>
        <end position="125"/>
    </location>
</feature>
<dbReference type="EMBL" id="MK611985">
    <property type="protein sequence ID" value="QEG08240.1"/>
    <property type="molecule type" value="Genomic_RNA"/>
</dbReference>
<evidence type="ECO:0000256" key="1">
    <source>
        <dbReference type="SAM" id="MobiDB-lite"/>
    </source>
</evidence>
<dbReference type="RefSeq" id="YP_010799916.1">
    <property type="nucleotide sequence ID" value="NC_076697.1"/>
</dbReference>
<organism evidence="3 4">
    <name type="scientific">Pacific salmon nidovirus</name>
    <dbReference type="NCBI Taxonomy" id="2587487"/>
    <lineage>
        <taxon>Viruses</taxon>
        <taxon>Riboviria</taxon>
        <taxon>Orthornavirae</taxon>
        <taxon>Pisuviricota</taxon>
        <taxon>Pisoniviricetes</taxon>
        <taxon>Nidovirales</taxon>
        <taxon>Cornidovirineae</taxon>
        <taxon>Coronaviridae</taxon>
        <taxon>Pitovirinae</taxon>
        <taxon>Alphapironavirus</taxon>
        <taxon>Samovirus</taxon>
        <taxon>Alphapironavirus salmonis</taxon>
    </lineage>
</organism>
<name>A0AAE6M5H9_9NIDO</name>
<keyword evidence="2" id="KW-0472">Membrane</keyword>
<evidence type="ECO:0000313" key="4">
    <source>
        <dbReference type="Proteomes" id="UP000829907"/>
    </source>
</evidence>
<evidence type="ECO:0000313" key="3">
    <source>
        <dbReference type="EMBL" id="QEG08240.1"/>
    </source>
</evidence>
<proteinExistence type="predicted"/>
<feature type="region of interest" description="Disordered" evidence="1">
    <location>
        <begin position="109"/>
        <end position="132"/>
    </location>
</feature>
<reference evidence="3" key="1">
    <citation type="submission" date="2019-03" db="EMBL/GenBank/DDBJ databases">
        <title>Endangered wild salmon infected by newly discovered viruses.</title>
        <authorList>
            <person name="Mordecai G.J."/>
            <person name="Miller K.M."/>
            <person name="DiCicco E."/>
            <person name="Schulze A.D."/>
            <person name="Kaukinen K.H."/>
            <person name="Ming T.J."/>
            <person name="Li S."/>
            <person name="Tabata A."/>
            <person name="Teffer A."/>
            <person name="Ferguson H.W."/>
            <person name="Suttle C.A."/>
        </authorList>
    </citation>
    <scope>NUCLEOTIDE SEQUENCE</scope>
    <source>
        <strain evidence="3">H14</strain>
    </source>
</reference>